<dbReference type="EMBL" id="JAVRHO010000008">
    <property type="protein sequence ID" value="MDT0646508.1"/>
    <property type="molecule type" value="Genomic_DNA"/>
</dbReference>
<evidence type="ECO:0000256" key="1">
    <source>
        <dbReference type="SAM" id="Phobius"/>
    </source>
</evidence>
<protein>
    <submittedName>
        <fullName evidence="2">Uncharacterized protein</fullName>
    </submittedName>
</protein>
<evidence type="ECO:0000313" key="2">
    <source>
        <dbReference type="EMBL" id="MDT0646508.1"/>
    </source>
</evidence>
<accession>A0ABU3CJH7</accession>
<keyword evidence="1" id="KW-1133">Transmembrane helix</keyword>
<dbReference type="RefSeq" id="WP_311494674.1">
    <property type="nucleotide sequence ID" value="NZ_JAVRHO010000008.1"/>
</dbReference>
<comment type="caution">
    <text evidence="2">The sequence shown here is derived from an EMBL/GenBank/DDBJ whole genome shotgun (WGS) entry which is preliminary data.</text>
</comment>
<dbReference type="Proteomes" id="UP001245285">
    <property type="component" value="Unassembled WGS sequence"/>
</dbReference>
<feature type="transmembrane region" description="Helical" evidence="1">
    <location>
        <begin position="114"/>
        <end position="132"/>
    </location>
</feature>
<sequence length="144" mass="16248">MKLFPDKNFKVELSESSSSAMNDLKQHTKLTSNIVSKWGVKEDFIGQVDQNGFKVISSIVGFGALCILTGKFENSSGNIEVRFHKAFKILFSILLLYPLIGFCIIWTTKGLESAIDFLPIFIIAFLAIRFVFMELSFRLISKIV</sequence>
<keyword evidence="1" id="KW-0812">Transmembrane</keyword>
<evidence type="ECO:0000313" key="3">
    <source>
        <dbReference type="Proteomes" id="UP001245285"/>
    </source>
</evidence>
<keyword evidence="3" id="KW-1185">Reference proteome</keyword>
<feature type="transmembrane region" description="Helical" evidence="1">
    <location>
        <begin position="89"/>
        <end position="108"/>
    </location>
</feature>
<reference evidence="2 3" key="1">
    <citation type="submission" date="2023-09" db="EMBL/GenBank/DDBJ databases">
        <authorList>
            <person name="Rey-Velasco X."/>
        </authorList>
    </citation>
    <scope>NUCLEOTIDE SEQUENCE [LARGE SCALE GENOMIC DNA]</scope>
    <source>
        <strain evidence="2 3">F260</strain>
    </source>
</reference>
<proteinExistence type="predicted"/>
<name>A0ABU3CJH7_9FLAO</name>
<organism evidence="2 3">
    <name type="scientific">Autumnicola lenta</name>
    <dbReference type="NCBI Taxonomy" id="3075593"/>
    <lineage>
        <taxon>Bacteria</taxon>
        <taxon>Pseudomonadati</taxon>
        <taxon>Bacteroidota</taxon>
        <taxon>Flavobacteriia</taxon>
        <taxon>Flavobacteriales</taxon>
        <taxon>Flavobacteriaceae</taxon>
        <taxon>Autumnicola</taxon>
    </lineage>
</organism>
<keyword evidence="1" id="KW-0472">Membrane</keyword>
<gene>
    <name evidence="2" type="ORF">RM545_07390</name>
</gene>